<dbReference type="AlphaFoldDB" id="A0A0A7FVX9"/>
<dbReference type="HOGENOM" id="CLU_102096_0_0_9"/>
<evidence type="ECO:0000313" key="1">
    <source>
        <dbReference type="EMBL" id="AIY83728.1"/>
    </source>
</evidence>
<dbReference type="EMBL" id="CP006905">
    <property type="protein sequence ID" value="AIY83728.1"/>
    <property type="molecule type" value="Genomic_DNA"/>
</dbReference>
<protein>
    <submittedName>
        <fullName evidence="1">Uncharacterized protein</fullName>
    </submittedName>
</protein>
<sequence>MRDNYNSFDYWTQNVNEHRAIRAHIFMGKLPTKNSVYIHTLMFSNKNGIENIYASFPNGRALLGYLQHAFLQKVFYNWVNGTKKLIMKIPPIPVTDLISEFKAKGKITKEEFECMTEQYNLLKNLWDKSDDEIIKGIIKFSKEFNRAWLGDDTEFLYLKIFKTPDELGQFVAETVETTDKEEEFKKGIGLSVEDFKDLCKKVYTDKECCNVFRNILLNKLSETL</sequence>
<dbReference type="RefSeq" id="WP_039313066.1">
    <property type="nucleotide sequence ID" value="NZ_CP006905.1"/>
</dbReference>
<accession>A0A0A7FVX9</accession>
<dbReference type="STRING" id="1561.NPD11_1546"/>
<keyword evidence="2" id="KW-1185">Reference proteome</keyword>
<proteinExistence type="predicted"/>
<dbReference type="KEGG" id="cbv:U729_1448"/>
<reference evidence="1 2" key="1">
    <citation type="journal article" date="2015" name="Infect. Genet. Evol.">
        <title>Genomic sequences of six botulinum neurotoxin-producing strains representing three clostridial species illustrate the mobility and diversity of botulinum neurotoxin genes.</title>
        <authorList>
            <person name="Smith T.J."/>
            <person name="Hill K.K."/>
            <person name="Xie G."/>
            <person name="Foley B.T."/>
            <person name="Williamson C.H."/>
            <person name="Foster J.T."/>
            <person name="Johnson S.L."/>
            <person name="Chertkov O."/>
            <person name="Teshima H."/>
            <person name="Gibbons H.S."/>
            <person name="Johnsky L.A."/>
            <person name="Karavis M.A."/>
            <person name="Smith L.A."/>
        </authorList>
    </citation>
    <scope>NUCLEOTIDE SEQUENCE [LARGE SCALE GENOMIC DNA]</scope>
    <source>
        <strain evidence="1">Sullivan</strain>
    </source>
</reference>
<organism evidence="1 2">
    <name type="scientific">Clostridium baratii str. Sullivan</name>
    <dbReference type="NCBI Taxonomy" id="1415775"/>
    <lineage>
        <taxon>Bacteria</taxon>
        <taxon>Bacillati</taxon>
        <taxon>Bacillota</taxon>
        <taxon>Clostridia</taxon>
        <taxon>Eubacteriales</taxon>
        <taxon>Clostridiaceae</taxon>
        <taxon>Clostridium</taxon>
    </lineage>
</organism>
<dbReference type="OrthoDB" id="1677987at2"/>
<gene>
    <name evidence="1" type="ORF">U729_1448</name>
</gene>
<dbReference type="eggNOG" id="ENOG5030F12">
    <property type="taxonomic scope" value="Bacteria"/>
</dbReference>
<evidence type="ECO:0000313" key="2">
    <source>
        <dbReference type="Proteomes" id="UP000030635"/>
    </source>
</evidence>
<dbReference type="Proteomes" id="UP000030635">
    <property type="component" value="Chromosome"/>
</dbReference>
<name>A0A0A7FVX9_9CLOT</name>